<dbReference type="NCBIfam" id="TIGR00801">
    <property type="entry name" value="ncs2"/>
    <property type="match status" value="1"/>
</dbReference>
<evidence type="ECO:0000256" key="3">
    <source>
        <dbReference type="ARBA" id="ARBA00022448"/>
    </source>
</evidence>
<protein>
    <submittedName>
        <fullName evidence="9">Solute carrier family 23 protein</fullName>
    </submittedName>
</protein>
<feature type="transmembrane region" description="Helical" evidence="8">
    <location>
        <begin position="238"/>
        <end position="260"/>
    </location>
</feature>
<evidence type="ECO:0000256" key="7">
    <source>
        <dbReference type="ARBA" id="ARBA00023136"/>
    </source>
</evidence>
<sequence>MPGSWFPHWTKVGASETTLVAPDERLSAPQTLIMGLQHTVAMFGSTVLAPLLMGFDPNLAVFMSGIGTLLFFVLVGGRVPSYLGSSFAFIGVVMAATGYGGEGLNPNLAVALGGIVACGALYALIGALVMATGTGWIERLMPPAVTGAVVMMIGLNLAPVAVKSVAGSPFESWMALATVLCIGGSAVLTRGVLQRTLILVGLVAAYLVYLVVANVIGLGKPIDFSAVSEAPWWGIPQFTAPVFEWRAIGLIAPVAVILVAENLGHIKAVGAMTGRNLTPYTGRAFVGDGLATMLSGSVGGTGVTTYAENIGVMAVTRVYSTLIFVAAALIAIVMGFSPKFGALIHTIPGPVMGGASIVVFGLIAVAGARIWVQHQVDLSDNANLITIAAILVLGAGNFSLHLGQFTLDGIGTATFGGIALHALLRRQQLKT</sequence>
<organism evidence="9 10">
    <name type="scientific">Larsenimonas suaedae</name>
    <dbReference type="NCBI Taxonomy" id="1851019"/>
    <lineage>
        <taxon>Bacteria</taxon>
        <taxon>Pseudomonadati</taxon>
        <taxon>Pseudomonadota</taxon>
        <taxon>Gammaproteobacteria</taxon>
        <taxon>Oceanospirillales</taxon>
        <taxon>Halomonadaceae</taxon>
        <taxon>Larsenimonas</taxon>
    </lineage>
</organism>
<evidence type="ECO:0000256" key="8">
    <source>
        <dbReference type="SAM" id="Phobius"/>
    </source>
</evidence>
<keyword evidence="7 8" id="KW-0472">Membrane</keyword>
<feature type="transmembrane region" description="Helical" evidence="8">
    <location>
        <begin position="59"/>
        <end position="75"/>
    </location>
</feature>
<feature type="transmembrane region" description="Helical" evidence="8">
    <location>
        <begin position="107"/>
        <end position="132"/>
    </location>
</feature>
<dbReference type="PROSITE" id="PS01116">
    <property type="entry name" value="XANTH_URACIL_PERMASE"/>
    <property type="match status" value="1"/>
</dbReference>
<comment type="similarity">
    <text evidence="2">Belongs to the nucleobase:cation symporter-2 (NCS2) (TC 2.A.40) family.</text>
</comment>
<dbReference type="Proteomes" id="UP001269375">
    <property type="component" value="Unassembled WGS sequence"/>
</dbReference>
<evidence type="ECO:0000256" key="1">
    <source>
        <dbReference type="ARBA" id="ARBA00004651"/>
    </source>
</evidence>
<name>A0ABU1GTP2_9GAMM</name>
<comment type="caution">
    <text evidence="9">The sequence shown here is derived from an EMBL/GenBank/DDBJ whole genome shotgun (WGS) entry which is preliminary data.</text>
</comment>
<proteinExistence type="inferred from homology"/>
<keyword evidence="4" id="KW-1003">Cell membrane</keyword>
<evidence type="ECO:0000256" key="5">
    <source>
        <dbReference type="ARBA" id="ARBA00022692"/>
    </source>
</evidence>
<evidence type="ECO:0000313" key="10">
    <source>
        <dbReference type="Proteomes" id="UP001269375"/>
    </source>
</evidence>
<evidence type="ECO:0000256" key="4">
    <source>
        <dbReference type="ARBA" id="ARBA00022475"/>
    </source>
</evidence>
<feature type="transmembrane region" description="Helical" evidence="8">
    <location>
        <begin position="384"/>
        <end position="400"/>
    </location>
</feature>
<comment type="subcellular location">
    <subcellularLocation>
        <location evidence="1">Cell membrane</location>
        <topology evidence="1">Multi-pass membrane protein</topology>
    </subcellularLocation>
</comment>
<dbReference type="InterPro" id="IPR006043">
    <property type="entry name" value="NCS2"/>
</dbReference>
<dbReference type="PANTHER" id="PTHR42810">
    <property type="entry name" value="PURINE PERMEASE C1399.01C-RELATED"/>
    <property type="match status" value="1"/>
</dbReference>
<reference evidence="9 10" key="1">
    <citation type="submission" date="2023-04" db="EMBL/GenBank/DDBJ databases">
        <title>A long-awaited taxogenomic arrangement of the family Halomonadaceae.</title>
        <authorList>
            <person name="De La Haba R."/>
            <person name="Chuvochina M."/>
            <person name="Wittouck S."/>
            <person name="Arahal D.R."/>
            <person name="Sanchez-Porro C."/>
            <person name="Hugenholtz P."/>
            <person name="Ventosa A."/>
        </authorList>
    </citation>
    <scope>NUCLEOTIDE SEQUENCE [LARGE SCALE GENOMIC DNA]</scope>
    <source>
        <strain evidence="9 10">DSM 22428</strain>
    </source>
</reference>
<dbReference type="RefSeq" id="WP_251592599.1">
    <property type="nucleotide sequence ID" value="NZ_JAMLJI010000002.1"/>
</dbReference>
<keyword evidence="3" id="KW-0813">Transport</keyword>
<feature type="transmembrane region" description="Helical" evidence="8">
    <location>
        <begin position="406"/>
        <end position="424"/>
    </location>
</feature>
<accession>A0ABU1GTP2</accession>
<feature type="transmembrane region" description="Helical" evidence="8">
    <location>
        <begin position="318"/>
        <end position="337"/>
    </location>
</feature>
<evidence type="ECO:0000256" key="6">
    <source>
        <dbReference type="ARBA" id="ARBA00022989"/>
    </source>
</evidence>
<gene>
    <name evidence="9" type="ORF">QC825_02510</name>
</gene>
<keyword evidence="6 8" id="KW-1133">Transmembrane helix</keyword>
<keyword evidence="5 8" id="KW-0812">Transmembrane</keyword>
<keyword evidence="10" id="KW-1185">Reference proteome</keyword>
<dbReference type="PANTHER" id="PTHR42810:SF4">
    <property type="entry name" value="URIC ACID TRANSPORTER UACT"/>
    <property type="match status" value="1"/>
</dbReference>
<feature type="transmembrane region" description="Helical" evidence="8">
    <location>
        <begin position="82"/>
        <end position="101"/>
    </location>
</feature>
<feature type="transmembrane region" description="Helical" evidence="8">
    <location>
        <begin position="196"/>
        <end position="218"/>
    </location>
</feature>
<evidence type="ECO:0000313" key="9">
    <source>
        <dbReference type="EMBL" id="MDR5894947.1"/>
    </source>
</evidence>
<feature type="transmembrane region" description="Helical" evidence="8">
    <location>
        <begin position="349"/>
        <end position="372"/>
    </location>
</feature>
<feature type="transmembrane region" description="Helical" evidence="8">
    <location>
        <begin position="144"/>
        <end position="166"/>
    </location>
</feature>
<dbReference type="EMBL" id="JARWAO010000001">
    <property type="protein sequence ID" value="MDR5894947.1"/>
    <property type="molecule type" value="Genomic_DNA"/>
</dbReference>
<feature type="transmembrane region" description="Helical" evidence="8">
    <location>
        <begin position="172"/>
        <end position="189"/>
    </location>
</feature>
<dbReference type="Pfam" id="PF00860">
    <property type="entry name" value="Xan_ur_permease"/>
    <property type="match status" value="1"/>
</dbReference>
<evidence type="ECO:0000256" key="2">
    <source>
        <dbReference type="ARBA" id="ARBA00008821"/>
    </source>
</evidence>
<dbReference type="InterPro" id="IPR006042">
    <property type="entry name" value="Xan_ur_permease"/>
</dbReference>